<dbReference type="GO" id="GO:0031507">
    <property type="term" value="P:heterochromatin formation"/>
    <property type="evidence" value="ECO:0007669"/>
    <property type="project" value="TreeGrafter"/>
</dbReference>
<evidence type="ECO:0000313" key="10">
    <source>
        <dbReference type="EMBL" id="NXW61797.1"/>
    </source>
</evidence>
<evidence type="ECO:0000259" key="8">
    <source>
        <dbReference type="PROSITE" id="PS51841"/>
    </source>
</evidence>
<organism evidence="10 11">
    <name type="scientific">Eurystomus gularis</name>
    <dbReference type="NCBI Taxonomy" id="325343"/>
    <lineage>
        <taxon>Eukaryota</taxon>
        <taxon>Metazoa</taxon>
        <taxon>Chordata</taxon>
        <taxon>Craniata</taxon>
        <taxon>Vertebrata</taxon>
        <taxon>Euteleostomi</taxon>
        <taxon>Archelosauria</taxon>
        <taxon>Archosauria</taxon>
        <taxon>Dinosauria</taxon>
        <taxon>Saurischia</taxon>
        <taxon>Theropoda</taxon>
        <taxon>Coelurosauria</taxon>
        <taxon>Aves</taxon>
        <taxon>Neognathae</taxon>
        <taxon>Neoaves</taxon>
        <taxon>Telluraves</taxon>
        <taxon>Coraciimorphae</taxon>
        <taxon>Coraciiformes</taxon>
        <taxon>Coraciidae</taxon>
        <taxon>Eurystomus</taxon>
    </lineage>
</organism>
<dbReference type="PANTHER" id="PTHR45721:SF16">
    <property type="entry name" value="LAMIN-L(III)"/>
    <property type="match status" value="1"/>
</dbReference>
<reference evidence="10 11" key="1">
    <citation type="submission" date="2019-09" db="EMBL/GenBank/DDBJ databases">
        <title>Bird 10,000 Genomes (B10K) Project - Family phase.</title>
        <authorList>
            <person name="Zhang G."/>
        </authorList>
    </citation>
    <scope>NUCLEOTIDE SEQUENCE [LARGE SCALE GENOMIC DNA]</scope>
    <source>
        <strain evidence="10">B10K-DU-002-51</strain>
        <tissue evidence="10">Muscle</tissue>
    </source>
</reference>
<feature type="compositionally biased region" description="Acidic residues" evidence="7">
    <location>
        <begin position="544"/>
        <end position="556"/>
    </location>
</feature>
<dbReference type="GO" id="GO:0006998">
    <property type="term" value="P:nuclear envelope organization"/>
    <property type="evidence" value="ECO:0007669"/>
    <property type="project" value="TreeGrafter"/>
</dbReference>
<evidence type="ECO:0000256" key="1">
    <source>
        <dbReference type="ARBA" id="ARBA00022754"/>
    </source>
</evidence>
<dbReference type="Pfam" id="PF00038">
    <property type="entry name" value="Filament"/>
    <property type="match status" value="1"/>
</dbReference>
<dbReference type="AlphaFoldDB" id="A0A7L4DIV7"/>
<dbReference type="GO" id="GO:0051664">
    <property type="term" value="P:nuclear pore localization"/>
    <property type="evidence" value="ECO:0007669"/>
    <property type="project" value="TreeGrafter"/>
</dbReference>
<dbReference type="EMBL" id="VZZY01016710">
    <property type="protein sequence ID" value="NXW61797.1"/>
    <property type="molecule type" value="Genomic_DNA"/>
</dbReference>
<keyword evidence="3" id="KW-0449">Lipoprotein</keyword>
<keyword evidence="3" id="KW-0636">Prenylation</keyword>
<protein>
    <submittedName>
        <fullName evidence="10">LAML3 protein</fullName>
    </submittedName>
</protein>
<feature type="coiled-coil region" evidence="6">
    <location>
        <begin position="25"/>
        <end position="95"/>
    </location>
</feature>
<evidence type="ECO:0000313" key="11">
    <source>
        <dbReference type="Proteomes" id="UP000541249"/>
    </source>
</evidence>
<evidence type="ECO:0000256" key="4">
    <source>
        <dbReference type="ARBA" id="ARBA00024186"/>
    </source>
</evidence>
<feature type="non-terminal residue" evidence="10">
    <location>
        <position position="574"/>
    </location>
</feature>
<dbReference type="PROSITE" id="PS51841">
    <property type="entry name" value="LTD"/>
    <property type="match status" value="1"/>
</dbReference>
<sequence length="574" mass="65064">PSTPSPSAPSASSPSSSLSPARLSRLQEKEELQHLNDRLAAYIERVRVLEAEKSAMHQWLVEQQAESDRQLGSLRQCYEEELADARRTLDDVAIQRATLQVELGKIGEEHRELRSRSSKTEADLNLSLAHVKDLDAQLSAKKADLAAALNENESLKNDLHELKAEVVSLKLSLEDTKKHLNNELLRAVDLENHKKTLQEQIMFKQRLHENELKETRRVYENRIAETESLCKRNFESQLLDALQGLRKQQQEQIQGYKEELEETFGAKVENAQLSAAKHSGLASAAQEELAEAKLRVDTLVSQVNYCQSQNVALEDRVRELQEMLDNDRDLHRRHMAEKEEEMAQAQQQARLQLEEYENLLDVKLALDLEINAYRMMLEGEEQRLKLSPRPSSHGAASQGQQFLPGKKRKLKEAQKRELSAGFKTVQHASSSGNISIEEIDADGKFVRLKNNSDKDQPLHGWVLRRHLGSVSDATYKFPSRFTLQAGQVVTIWGAGAGVSPGPSDLVWKSRKSWGAGDSIDVTLITDDGEELAERKIMHVPREESEQDDEEITESEIEFPPQTKRRRKKKCCLVS</sequence>
<comment type="subcellular location">
    <subcellularLocation>
        <location evidence="4">Nucleus lamina</location>
    </subcellularLocation>
</comment>
<evidence type="ECO:0000259" key="9">
    <source>
        <dbReference type="PROSITE" id="PS51842"/>
    </source>
</evidence>
<feature type="coiled-coil region" evidence="6">
    <location>
        <begin position="131"/>
        <end position="362"/>
    </location>
</feature>
<name>A0A7L4DIV7_9AVES</name>
<dbReference type="PANTHER" id="PTHR45721">
    <property type="entry name" value="LAMIN DM0-RELATED"/>
    <property type="match status" value="1"/>
</dbReference>
<proteinExistence type="inferred from homology"/>
<dbReference type="PROSITE" id="PS00226">
    <property type="entry name" value="IF_ROD_1"/>
    <property type="match status" value="1"/>
</dbReference>
<dbReference type="InterPro" id="IPR036415">
    <property type="entry name" value="Lamin_tail_dom_sf"/>
</dbReference>
<dbReference type="GO" id="GO:0007097">
    <property type="term" value="P:nuclear migration"/>
    <property type="evidence" value="ECO:0007669"/>
    <property type="project" value="TreeGrafter"/>
</dbReference>
<feature type="region of interest" description="Disordered" evidence="7">
    <location>
        <begin position="383"/>
        <end position="416"/>
    </location>
</feature>
<dbReference type="GO" id="GO:0005652">
    <property type="term" value="C:nuclear lamina"/>
    <property type="evidence" value="ECO:0007669"/>
    <property type="project" value="UniProtKB-SubCell"/>
</dbReference>
<dbReference type="Gene3D" id="1.20.5.1160">
    <property type="entry name" value="Vasodilator-stimulated phosphoprotein"/>
    <property type="match status" value="1"/>
</dbReference>
<feature type="domain" description="IF rod" evidence="9">
    <location>
        <begin position="28"/>
        <end position="384"/>
    </location>
</feature>
<dbReference type="SUPFAM" id="SSF74853">
    <property type="entry name" value="Lamin A/C globular tail domain"/>
    <property type="match status" value="1"/>
</dbReference>
<dbReference type="Gene3D" id="2.60.40.1260">
    <property type="entry name" value="Lamin Tail domain"/>
    <property type="match status" value="1"/>
</dbReference>
<feature type="region of interest" description="Disordered" evidence="7">
    <location>
        <begin position="535"/>
        <end position="574"/>
    </location>
</feature>
<evidence type="ECO:0000256" key="7">
    <source>
        <dbReference type="SAM" id="MobiDB-lite"/>
    </source>
</evidence>
<feature type="compositionally biased region" description="Basic residues" evidence="7">
    <location>
        <begin position="562"/>
        <end position="574"/>
    </location>
</feature>
<dbReference type="SUPFAM" id="SSF64593">
    <property type="entry name" value="Intermediate filament protein, coiled coil region"/>
    <property type="match status" value="2"/>
</dbReference>
<dbReference type="SMART" id="SM01391">
    <property type="entry name" value="Filament"/>
    <property type="match status" value="1"/>
</dbReference>
<feature type="region of interest" description="Disordered" evidence="7">
    <location>
        <begin position="1"/>
        <end position="24"/>
    </location>
</feature>
<keyword evidence="1 5" id="KW-0403">Intermediate filament</keyword>
<feature type="compositionally biased region" description="Low complexity" evidence="7">
    <location>
        <begin position="8"/>
        <end position="24"/>
    </location>
</feature>
<dbReference type="PROSITE" id="PS51842">
    <property type="entry name" value="IF_ROD_2"/>
    <property type="match status" value="1"/>
</dbReference>
<dbReference type="Gene3D" id="1.20.5.170">
    <property type="match status" value="1"/>
</dbReference>
<dbReference type="InterPro" id="IPR039008">
    <property type="entry name" value="IF_rod_dom"/>
</dbReference>
<dbReference type="GO" id="GO:0005882">
    <property type="term" value="C:intermediate filament"/>
    <property type="evidence" value="ECO:0007669"/>
    <property type="project" value="UniProtKB-KW"/>
</dbReference>
<dbReference type="Pfam" id="PF00932">
    <property type="entry name" value="LTD"/>
    <property type="match status" value="1"/>
</dbReference>
<keyword evidence="11" id="KW-1185">Reference proteome</keyword>
<accession>A0A7L4DIV7</accession>
<comment type="caution">
    <text evidence="10">The sequence shown here is derived from an EMBL/GenBank/DDBJ whole genome shotgun (WGS) entry which is preliminary data.</text>
</comment>
<dbReference type="OrthoDB" id="102442at2759"/>
<comment type="similarity">
    <text evidence="5">Belongs to the intermediate filament family.</text>
</comment>
<gene>
    <name evidence="10" type="primary">Laml3</name>
    <name evidence="10" type="ORF">EURGUL_R01608</name>
</gene>
<dbReference type="InterPro" id="IPR001322">
    <property type="entry name" value="Lamin_tail_dom"/>
</dbReference>
<evidence type="ECO:0000256" key="5">
    <source>
        <dbReference type="RuleBase" id="RU000685"/>
    </source>
</evidence>
<dbReference type="InterPro" id="IPR018039">
    <property type="entry name" value="IF_conserved"/>
</dbReference>
<evidence type="ECO:0000256" key="3">
    <source>
        <dbReference type="ARBA" id="ARBA00023289"/>
    </source>
</evidence>
<keyword evidence="2 6" id="KW-0175">Coiled coil</keyword>
<dbReference type="GO" id="GO:0090435">
    <property type="term" value="P:protein localization to nuclear envelope"/>
    <property type="evidence" value="ECO:0007669"/>
    <property type="project" value="TreeGrafter"/>
</dbReference>
<evidence type="ECO:0000256" key="6">
    <source>
        <dbReference type="SAM" id="Coils"/>
    </source>
</evidence>
<dbReference type="Proteomes" id="UP000541249">
    <property type="component" value="Unassembled WGS sequence"/>
</dbReference>
<dbReference type="GO" id="GO:0005200">
    <property type="term" value="F:structural constituent of cytoskeleton"/>
    <property type="evidence" value="ECO:0007669"/>
    <property type="project" value="TreeGrafter"/>
</dbReference>
<feature type="non-terminal residue" evidence="10">
    <location>
        <position position="1"/>
    </location>
</feature>
<evidence type="ECO:0000256" key="2">
    <source>
        <dbReference type="ARBA" id="ARBA00023054"/>
    </source>
</evidence>
<feature type="domain" description="LTD" evidence="8">
    <location>
        <begin position="422"/>
        <end position="542"/>
    </location>
</feature>